<dbReference type="STRING" id="1641875.XM53_03115"/>
<dbReference type="InterPro" id="IPR007655">
    <property type="entry name" value="Slam_C"/>
</dbReference>
<evidence type="ECO:0000313" key="3">
    <source>
        <dbReference type="Proteomes" id="UP000051295"/>
    </source>
</evidence>
<organism evidence="2 3">
    <name type="scientific">Roseovarius atlanticus</name>
    <dbReference type="NCBI Taxonomy" id="1641875"/>
    <lineage>
        <taxon>Bacteria</taxon>
        <taxon>Pseudomonadati</taxon>
        <taxon>Pseudomonadota</taxon>
        <taxon>Alphaproteobacteria</taxon>
        <taxon>Rhodobacterales</taxon>
        <taxon>Roseobacteraceae</taxon>
        <taxon>Roseovarius</taxon>
    </lineage>
</organism>
<reference evidence="2 3" key="1">
    <citation type="submission" date="2015-04" db="EMBL/GenBank/DDBJ databases">
        <title>The draft genome sequence of Roseovarius sp.R12b.</title>
        <authorList>
            <person name="Li G."/>
            <person name="Lai Q."/>
            <person name="Shao Z."/>
            <person name="Yan P."/>
        </authorList>
    </citation>
    <scope>NUCLEOTIDE SEQUENCE [LARGE SCALE GENOMIC DNA]</scope>
    <source>
        <strain evidence="2 3">R12B</strain>
    </source>
</reference>
<dbReference type="PATRIC" id="fig|1641875.4.peg.1724"/>
<dbReference type="EMBL" id="LAXJ01000002">
    <property type="protein sequence ID" value="KRS14703.1"/>
    <property type="molecule type" value="Genomic_DNA"/>
</dbReference>
<dbReference type="Pfam" id="PF04575">
    <property type="entry name" value="SlipAM"/>
    <property type="match status" value="1"/>
</dbReference>
<sequence length="445" mass="49097">MAALSAWGLSAPAEDSVEISLPQAQALAVEALKQNRPKLAYQLSEGLLQANPRDGQAHYTQALAFAQVKAYGFGRKSARKAFNTAQTQVQKYEAAHLASQMAYADDRLTLSQFWLRRAVQHAPTEEVRKDSIKAFRTVRAHNPLNFNLKFSVSPSDNVNNGSNSPYNIIDGVPVVGVLSPSAQAIDGIVATTDLQASYRIAYGERFMTRLTGRAYTRQVKFNNAVPGLSGSDISSTRLQAGVNHILVDPSKRGQWEFDLTGGRIWYGDSPLYDFARLGIERHNRLGENSRLSFGGAVEFQEDETWPYNDATQYEGFAQLSYKLANGARIGGYLNYRTTDTDGVNQARDQWTGIVSYTMGREIGPALLSFQLGHSIVDYDRYQIIGPVPGGRSDNSTFGGVTASFQDWSYMGFVPTVSLNAEQTRSNISRFDVDETSVSFGIRSEF</sequence>
<evidence type="ECO:0000313" key="2">
    <source>
        <dbReference type="EMBL" id="KRS14703.1"/>
    </source>
</evidence>
<dbReference type="Proteomes" id="UP000051295">
    <property type="component" value="Unassembled WGS sequence"/>
</dbReference>
<evidence type="ECO:0000259" key="1">
    <source>
        <dbReference type="Pfam" id="PF04575"/>
    </source>
</evidence>
<feature type="domain" description="Surface lipoprotein assembly modifier C-terminal" evidence="1">
    <location>
        <begin position="145"/>
        <end position="430"/>
    </location>
</feature>
<accession>A0A0T5P142</accession>
<keyword evidence="3" id="KW-1185">Reference proteome</keyword>
<name>A0A0T5P142_9RHOB</name>
<comment type="caution">
    <text evidence="2">The sequence shown here is derived from an EMBL/GenBank/DDBJ whole genome shotgun (WGS) entry which is preliminary data.</text>
</comment>
<gene>
    <name evidence="2" type="ORF">XM53_03115</name>
</gene>
<proteinExistence type="predicted"/>
<protein>
    <recommendedName>
        <fullName evidence="1">Surface lipoprotein assembly modifier C-terminal domain-containing protein</fullName>
    </recommendedName>
</protein>
<dbReference type="AlphaFoldDB" id="A0A0T5P142"/>